<dbReference type="PANTHER" id="PTHR31605:SF0">
    <property type="entry name" value="GLYCEROL-3-PHOSPHATE O-ACYLTRANSFERASE 1"/>
    <property type="match status" value="1"/>
</dbReference>
<dbReference type="InterPro" id="IPR002123">
    <property type="entry name" value="Plipid/glycerol_acylTrfase"/>
</dbReference>
<accession>A0A512B8F2</accession>
<reference evidence="3 4" key="1">
    <citation type="submission" date="2019-07" db="EMBL/GenBank/DDBJ databases">
        <title>Whole genome shotgun sequence of Segetibacter aerophilus NBRC 106135.</title>
        <authorList>
            <person name="Hosoyama A."/>
            <person name="Uohara A."/>
            <person name="Ohji S."/>
            <person name="Ichikawa N."/>
        </authorList>
    </citation>
    <scope>NUCLEOTIDE SEQUENCE [LARGE SCALE GENOMIC DNA]</scope>
    <source>
        <strain evidence="3 4">NBRC 106135</strain>
    </source>
</reference>
<dbReference type="PANTHER" id="PTHR31605">
    <property type="entry name" value="GLYCEROL-3-PHOSPHATE O-ACYLTRANSFERASE 1"/>
    <property type="match status" value="1"/>
</dbReference>
<keyword evidence="1" id="KW-0812">Transmembrane</keyword>
<dbReference type="GO" id="GO:0008654">
    <property type="term" value="P:phospholipid biosynthetic process"/>
    <property type="evidence" value="ECO:0007669"/>
    <property type="project" value="TreeGrafter"/>
</dbReference>
<gene>
    <name evidence="3" type="ORF">SAE01_07370</name>
</gene>
<feature type="transmembrane region" description="Helical" evidence="1">
    <location>
        <begin position="335"/>
        <end position="355"/>
    </location>
</feature>
<dbReference type="SUPFAM" id="SSF69593">
    <property type="entry name" value="Glycerol-3-phosphate (1)-acyltransferase"/>
    <property type="match status" value="1"/>
</dbReference>
<dbReference type="SMART" id="SM00563">
    <property type="entry name" value="PlsC"/>
    <property type="match status" value="1"/>
</dbReference>
<dbReference type="AlphaFoldDB" id="A0A512B8F2"/>
<comment type="caution">
    <text evidence="3">The sequence shown here is derived from an EMBL/GenBank/DDBJ whole genome shotgun (WGS) entry which is preliminary data.</text>
</comment>
<dbReference type="RefSeq" id="WP_218029078.1">
    <property type="nucleotide sequence ID" value="NZ_BJYT01000002.1"/>
</dbReference>
<dbReference type="InterPro" id="IPR052744">
    <property type="entry name" value="GPAT/DAPAT"/>
</dbReference>
<sequence length="382" mass="43674">MRWGLLIFFRKIVFENRLSLNKEGPLLIACNHPNSFLDALVIGSHFKQPIHFLARGDAFKNPFAKRLLGALKVIPIYRLSEGKEYLALNDTTFERCTEILKEGGIVLIFSEGLCLNQWKLRPLKKGTARIALNAWKEIKMGDDFRVLPVSLNYSSFCRFRKNVIIRFGRAIERSEILSEKSEGEQIIELNKLIYSRLKKGLVLEENDQGVITFLLSNFFLFKKSKTQLIAALKEKQIFLQKRSKLSINKLRGTKQVAFTSVDFIKSVSILLVLFIPASVGLLLHLPLYIPLVRFIKKKTRGTVFYHSALFGASILIYPLYTVIISLVVAVFFGSITFPLALILLPTLALIVLIWLDALERTINFYNLSTTERKEIQSLVFEN</sequence>
<protein>
    <recommendedName>
        <fullName evidence="2">Phospholipid/glycerol acyltransferase domain-containing protein</fullName>
    </recommendedName>
</protein>
<proteinExistence type="predicted"/>
<keyword evidence="1" id="KW-0472">Membrane</keyword>
<name>A0A512B8F2_9BACT</name>
<keyword evidence="4" id="KW-1185">Reference proteome</keyword>
<dbReference type="EMBL" id="BJYT01000002">
    <property type="protein sequence ID" value="GEO08241.1"/>
    <property type="molecule type" value="Genomic_DNA"/>
</dbReference>
<feature type="domain" description="Phospholipid/glycerol acyltransferase" evidence="2">
    <location>
        <begin position="26"/>
        <end position="154"/>
    </location>
</feature>
<feature type="transmembrane region" description="Helical" evidence="1">
    <location>
        <begin position="303"/>
        <end position="329"/>
    </location>
</feature>
<keyword evidence="1" id="KW-1133">Transmembrane helix</keyword>
<evidence type="ECO:0000313" key="4">
    <source>
        <dbReference type="Proteomes" id="UP000321513"/>
    </source>
</evidence>
<evidence type="ECO:0000256" key="1">
    <source>
        <dbReference type="SAM" id="Phobius"/>
    </source>
</evidence>
<dbReference type="GO" id="GO:0016287">
    <property type="term" value="F:glycerone-phosphate O-acyltransferase activity"/>
    <property type="evidence" value="ECO:0007669"/>
    <property type="project" value="TreeGrafter"/>
</dbReference>
<dbReference type="Proteomes" id="UP000321513">
    <property type="component" value="Unassembled WGS sequence"/>
</dbReference>
<evidence type="ECO:0000313" key="3">
    <source>
        <dbReference type="EMBL" id="GEO08241.1"/>
    </source>
</evidence>
<feature type="transmembrane region" description="Helical" evidence="1">
    <location>
        <begin position="269"/>
        <end position="291"/>
    </location>
</feature>
<organism evidence="3 4">
    <name type="scientific">Segetibacter aerophilus</name>
    <dbReference type="NCBI Taxonomy" id="670293"/>
    <lineage>
        <taxon>Bacteria</taxon>
        <taxon>Pseudomonadati</taxon>
        <taxon>Bacteroidota</taxon>
        <taxon>Chitinophagia</taxon>
        <taxon>Chitinophagales</taxon>
        <taxon>Chitinophagaceae</taxon>
        <taxon>Segetibacter</taxon>
    </lineage>
</organism>
<dbReference type="Pfam" id="PF01553">
    <property type="entry name" value="Acyltransferase"/>
    <property type="match status" value="1"/>
</dbReference>
<dbReference type="GO" id="GO:0004366">
    <property type="term" value="F:glycerol-3-phosphate O-acyltransferase activity"/>
    <property type="evidence" value="ECO:0007669"/>
    <property type="project" value="TreeGrafter"/>
</dbReference>
<evidence type="ECO:0000259" key="2">
    <source>
        <dbReference type="SMART" id="SM00563"/>
    </source>
</evidence>